<dbReference type="Proteomes" id="UP000590964">
    <property type="component" value="Unassembled WGS sequence"/>
</dbReference>
<dbReference type="InterPro" id="IPR015946">
    <property type="entry name" value="KH_dom-like_a/b"/>
</dbReference>
<dbReference type="InterPro" id="IPR004044">
    <property type="entry name" value="KH_dom_type_2"/>
</dbReference>
<evidence type="ECO:0000256" key="5">
    <source>
        <dbReference type="ARBA" id="ARBA00023274"/>
    </source>
</evidence>
<organism evidence="10 11">
    <name type="scientific">Candidatus Iainarchaeum sp</name>
    <dbReference type="NCBI Taxonomy" id="3101447"/>
    <lineage>
        <taxon>Archaea</taxon>
        <taxon>Candidatus Iainarchaeota</taxon>
        <taxon>Candidatus Iainarchaeia</taxon>
        <taxon>Candidatus Iainarchaeales</taxon>
        <taxon>Candidatus Iainarchaeaceae</taxon>
        <taxon>Candidatus Iainarchaeum</taxon>
    </lineage>
</organism>
<evidence type="ECO:0000256" key="2">
    <source>
        <dbReference type="ARBA" id="ARBA00022730"/>
    </source>
</evidence>
<evidence type="ECO:0000256" key="8">
    <source>
        <dbReference type="SAM" id="MobiDB-lite"/>
    </source>
</evidence>
<keyword evidence="2" id="KW-0699">rRNA-binding</keyword>
<accession>A0A7J4JTW7</accession>
<dbReference type="CDD" id="cd02411">
    <property type="entry name" value="KH-II_30S_S3_arch"/>
    <property type="match status" value="1"/>
</dbReference>
<name>A0A7J4JTW7_9ARCH</name>
<protein>
    <recommendedName>
        <fullName evidence="6">30S ribosomal protein S3</fullName>
    </recommendedName>
</protein>
<keyword evidence="3 7" id="KW-0694">RNA-binding</keyword>
<dbReference type="SMART" id="SM00322">
    <property type="entry name" value="KH"/>
    <property type="match status" value="1"/>
</dbReference>
<dbReference type="Gene3D" id="3.30.300.20">
    <property type="match status" value="1"/>
</dbReference>
<evidence type="ECO:0000256" key="7">
    <source>
        <dbReference type="PROSITE-ProRule" id="PRU00118"/>
    </source>
</evidence>
<dbReference type="InterPro" id="IPR036419">
    <property type="entry name" value="Ribosomal_S3_C_sf"/>
</dbReference>
<sequence length="336" mass="38287">MIERTFIQQNMKKIELERYIKEQMDRAGFTQLDIVKTPLVTRIIINVTHPGLAIGKSGQNIKRITLELAEKFKIENPQLEIQEIKVPELDAKAVVDKMKTLLERGYSWRSVAYKTMHEISSKGAQGVEIILSGALGGKGERKRKQRIATGYMKKTGDQVKLVDYAKATSYPKYGAIGIKVRIVRPETVFPDKIDIRSIISPKPEEPLKVETVEEKKEEGQKAEAKETASEKETTKEKAQENEEKEKKETKETGEKEKLEEKAAEEKIEEKAKEKKSAGKQKEEKTSAKEHAEGKKKEEEKEKKHEHAKAMEKKEAEKASEKKQEKGKSEKEKEAGK</sequence>
<dbReference type="Pfam" id="PF00189">
    <property type="entry name" value="Ribosomal_S3_C"/>
    <property type="match status" value="1"/>
</dbReference>
<dbReference type="SUPFAM" id="SSF54814">
    <property type="entry name" value="Prokaryotic type KH domain (KH-domain type II)"/>
    <property type="match status" value="1"/>
</dbReference>
<dbReference type="InterPro" id="IPR004087">
    <property type="entry name" value="KH_dom"/>
</dbReference>
<proteinExistence type="inferred from homology"/>
<evidence type="ECO:0000256" key="1">
    <source>
        <dbReference type="ARBA" id="ARBA00010761"/>
    </source>
</evidence>
<dbReference type="AlphaFoldDB" id="A0A7J4JTW7"/>
<dbReference type="NCBIfam" id="TIGR01008">
    <property type="entry name" value="uS3_euk_arch"/>
    <property type="match status" value="1"/>
</dbReference>
<dbReference type="PROSITE" id="PS50823">
    <property type="entry name" value="KH_TYPE_2"/>
    <property type="match status" value="1"/>
</dbReference>
<evidence type="ECO:0000313" key="11">
    <source>
        <dbReference type="Proteomes" id="UP000590964"/>
    </source>
</evidence>
<dbReference type="InterPro" id="IPR005703">
    <property type="entry name" value="Ribosomal_uS3_euk/arc"/>
</dbReference>
<dbReference type="Pfam" id="PF07650">
    <property type="entry name" value="KH_2"/>
    <property type="match status" value="1"/>
</dbReference>
<dbReference type="NCBIfam" id="NF003219">
    <property type="entry name" value="PRK04191.1"/>
    <property type="match status" value="1"/>
</dbReference>
<dbReference type="GO" id="GO:0019843">
    <property type="term" value="F:rRNA binding"/>
    <property type="evidence" value="ECO:0007669"/>
    <property type="project" value="UniProtKB-KW"/>
</dbReference>
<gene>
    <name evidence="10" type="primary">rpsC</name>
    <name evidence="10" type="ORF">HA222_01080</name>
</gene>
<reference evidence="11" key="1">
    <citation type="journal article" date="2020" name="bioRxiv">
        <title>A rank-normalized archaeal taxonomy based on genome phylogeny resolves widespread incomplete and uneven classifications.</title>
        <authorList>
            <person name="Rinke C."/>
            <person name="Chuvochina M."/>
            <person name="Mussig A.J."/>
            <person name="Chaumeil P.-A."/>
            <person name="Waite D.W."/>
            <person name="Whitman W.B."/>
            <person name="Parks D.H."/>
            <person name="Hugenholtz P."/>
        </authorList>
    </citation>
    <scope>NUCLEOTIDE SEQUENCE [LARGE SCALE GENOMIC DNA]</scope>
</reference>
<dbReference type="SUPFAM" id="SSF54821">
    <property type="entry name" value="Ribosomal protein S3 C-terminal domain"/>
    <property type="match status" value="1"/>
</dbReference>
<keyword evidence="4 10" id="KW-0689">Ribosomal protein</keyword>
<dbReference type="PROSITE" id="PS50084">
    <property type="entry name" value="KH_TYPE_1"/>
    <property type="match status" value="1"/>
</dbReference>
<dbReference type="GO" id="GO:0006412">
    <property type="term" value="P:translation"/>
    <property type="evidence" value="ECO:0007669"/>
    <property type="project" value="UniProtKB-UniRule"/>
</dbReference>
<dbReference type="InterPro" id="IPR057258">
    <property type="entry name" value="Ribosomal_uS3"/>
</dbReference>
<dbReference type="PANTHER" id="PTHR11760:SF32">
    <property type="entry name" value="SMALL RIBOSOMAL SUBUNIT PROTEIN US3"/>
    <property type="match status" value="1"/>
</dbReference>
<evidence type="ECO:0000259" key="9">
    <source>
        <dbReference type="PROSITE" id="PS50823"/>
    </source>
</evidence>
<dbReference type="InterPro" id="IPR009019">
    <property type="entry name" value="KH_sf_prok-type"/>
</dbReference>
<feature type="region of interest" description="Disordered" evidence="8">
    <location>
        <begin position="209"/>
        <end position="336"/>
    </location>
</feature>
<feature type="domain" description="KH type-2" evidence="9">
    <location>
        <begin position="16"/>
        <end position="85"/>
    </location>
</feature>
<dbReference type="PANTHER" id="PTHR11760">
    <property type="entry name" value="30S/40S RIBOSOMAL PROTEIN S3"/>
    <property type="match status" value="1"/>
</dbReference>
<dbReference type="EMBL" id="DUFW01000019">
    <property type="protein sequence ID" value="HIH21242.1"/>
    <property type="molecule type" value="Genomic_DNA"/>
</dbReference>
<evidence type="ECO:0000313" key="10">
    <source>
        <dbReference type="EMBL" id="HIH21242.1"/>
    </source>
</evidence>
<dbReference type="GO" id="GO:0022627">
    <property type="term" value="C:cytosolic small ribosomal subunit"/>
    <property type="evidence" value="ECO:0007669"/>
    <property type="project" value="UniProtKB-UniRule"/>
</dbReference>
<evidence type="ECO:0000256" key="4">
    <source>
        <dbReference type="ARBA" id="ARBA00022980"/>
    </source>
</evidence>
<dbReference type="GO" id="GO:0003735">
    <property type="term" value="F:structural constituent of ribosome"/>
    <property type="evidence" value="ECO:0007669"/>
    <property type="project" value="UniProtKB-UniRule"/>
</dbReference>
<dbReference type="InterPro" id="IPR001351">
    <property type="entry name" value="Ribosomal_uS3_C"/>
</dbReference>
<comment type="similarity">
    <text evidence="1">Belongs to the universal ribosomal protein uS3 family.</text>
</comment>
<evidence type="ECO:0000256" key="3">
    <source>
        <dbReference type="ARBA" id="ARBA00022884"/>
    </source>
</evidence>
<comment type="caution">
    <text evidence="10">The sequence shown here is derived from an EMBL/GenBank/DDBJ whole genome shotgun (WGS) entry which is preliminary data.</text>
</comment>
<evidence type="ECO:0000256" key="6">
    <source>
        <dbReference type="NCBIfam" id="TIGR01008"/>
    </source>
</evidence>
<keyword evidence="5" id="KW-0687">Ribonucleoprotein</keyword>
<dbReference type="Gene3D" id="3.30.1140.32">
    <property type="entry name" value="Ribosomal protein S3, C-terminal domain"/>
    <property type="match status" value="1"/>
</dbReference>